<evidence type="ECO:0000313" key="1">
    <source>
        <dbReference type="EMBL" id="OQV15979.1"/>
    </source>
</evidence>
<proteinExistence type="predicted"/>
<evidence type="ECO:0000313" key="2">
    <source>
        <dbReference type="Proteomes" id="UP000192578"/>
    </source>
</evidence>
<accession>A0A1W0WLC3</accession>
<sequence length="84" mass="9084">MEPIPDEDPLLPLLPLFNNAPAAAASKALDPPDEPPLLPPPVRVLMAELTRPLLPLLLFEFPLPPSLEDSALRRSVCARSQTIG</sequence>
<protein>
    <submittedName>
        <fullName evidence="1">Uncharacterized protein</fullName>
    </submittedName>
</protein>
<organism evidence="1 2">
    <name type="scientific">Hypsibius exemplaris</name>
    <name type="common">Freshwater tardigrade</name>
    <dbReference type="NCBI Taxonomy" id="2072580"/>
    <lineage>
        <taxon>Eukaryota</taxon>
        <taxon>Metazoa</taxon>
        <taxon>Ecdysozoa</taxon>
        <taxon>Tardigrada</taxon>
        <taxon>Eutardigrada</taxon>
        <taxon>Parachela</taxon>
        <taxon>Hypsibioidea</taxon>
        <taxon>Hypsibiidae</taxon>
        <taxon>Hypsibius</taxon>
    </lineage>
</organism>
<keyword evidence="2" id="KW-1185">Reference proteome</keyword>
<comment type="caution">
    <text evidence="1">The sequence shown here is derived from an EMBL/GenBank/DDBJ whole genome shotgun (WGS) entry which is preliminary data.</text>
</comment>
<dbReference type="Proteomes" id="UP000192578">
    <property type="component" value="Unassembled WGS sequence"/>
</dbReference>
<gene>
    <name evidence="1" type="ORF">BV898_09900</name>
</gene>
<reference evidence="2" key="1">
    <citation type="submission" date="2017-01" db="EMBL/GenBank/DDBJ databases">
        <title>Comparative genomics of anhydrobiosis in the tardigrade Hypsibius dujardini.</title>
        <authorList>
            <person name="Yoshida Y."/>
            <person name="Koutsovoulos G."/>
            <person name="Laetsch D."/>
            <person name="Stevens L."/>
            <person name="Kumar S."/>
            <person name="Horikawa D."/>
            <person name="Ishino K."/>
            <person name="Komine S."/>
            <person name="Tomita M."/>
            <person name="Blaxter M."/>
            <person name="Arakawa K."/>
        </authorList>
    </citation>
    <scope>NUCLEOTIDE SEQUENCE [LARGE SCALE GENOMIC DNA]</scope>
    <source>
        <strain evidence="2">Z151</strain>
    </source>
</reference>
<dbReference type="AlphaFoldDB" id="A0A1W0WLC3"/>
<dbReference type="EMBL" id="MTYJ01000080">
    <property type="protein sequence ID" value="OQV15979.1"/>
    <property type="molecule type" value="Genomic_DNA"/>
</dbReference>
<name>A0A1W0WLC3_HYPEX</name>